<dbReference type="SUPFAM" id="SSF56214">
    <property type="entry name" value="4'-phosphopantetheinyl transferase"/>
    <property type="match status" value="1"/>
</dbReference>
<reference evidence="4" key="1">
    <citation type="submission" date="2024-04" db="EMBL/GenBank/DDBJ databases">
        <authorList>
            <person name="Shaw F."/>
            <person name="Minotto A."/>
        </authorList>
    </citation>
    <scope>NUCLEOTIDE SEQUENCE [LARGE SCALE GENOMIC DNA]</scope>
</reference>
<sequence length="107" mass="12148">MAILGVGIDLVSIRRIVDLVRRRPFASSDERIKFLAVRWAVKEAAYKALYPTFRPTWKELTYESFNRATTQKPSLVYRAIKDSTFTLHVSVSHDGDYVVAQVLADSG</sequence>
<dbReference type="Pfam" id="PF01648">
    <property type="entry name" value="ACPS"/>
    <property type="match status" value="1"/>
</dbReference>
<dbReference type="Proteomes" id="UP001497453">
    <property type="component" value="Chromosome 2"/>
</dbReference>
<protein>
    <recommendedName>
        <fullName evidence="2">4'-phosphopantetheinyl transferase domain-containing protein</fullName>
    </recommendedName>
</protein>
<evidence type="ECO:0000256" key="1">
    <source>
        <dbReference type="ARBA" id="ARBA00022679"/>
    </source>
</evidence>
<evidence type="ECO:0000313" key="3">
    <source>
        <dbReference type="EMBL" id="CAL1702355.1"/>
    </source>
</evidence>
<dbReference type="InterPro" id="IPR037143">
    <property type="entry name" value="4-PPantetheinyl_Trfase_dom_sf"/>
</dbReference>
<accession>A0ABP1D3B8</accession>
<dbReference type="Gene3D" id="3.90.470.20">
    <property type="entry name" value="4'-phosphopantetheinyl transferase domain"/>
    <property type="match status" value="1"/>
</dbReference>
<organism evidence="3 4">
    <name type="scientific">Somion occarium</name>
    <dbReference type="NCBI Taxonomy" id="3059160"/>
    <lineage>
        <taxon>Eukaryota</taxon>
        <taxon>Fungi</taxon>
        <taxon>Dikarya</taxon>
        <taxon>Basidiomycota</taxon>
        <taxon>Agaricomycotina</taxon>
        <taxon>Agaricomycetes</taxon>
        <taxon>Polyporales</taxon>
        <taxon>Cerrenaceae</taxon>
        <taxon>Somion</taxon>
    </lineage>
</organism>
<name>A0ABP1D3B8_9APHY</name>
<keyword evidence="1" id="KW-0808">Transferase</keyword>
<dbReference type="EMBL" id="OZ037945">
    <property type="protein sequence ID" value="CAL1702355.1"/>
    <property type="molecule type" value="Genomic_DNA"/>
</dbReference>
<dbReference type="InterPro" id="IPR008278">
    <property type="entry name" value="4-PPantetheinyl_Trfase_dom"/>
</dbReference>
<proteinExistence type="predicted"/>
<evidence type="ECO:0000259" key="2">
    <source>
        <dbReference type="Pfam" id="PF01648"/>
    </source>
</evidence>
<feature type="domain" description="4'-phosphopantetheinyl transferase" evidence="2">
    <location>
        <begin position="6"/>
        <end position="101"/>
    </location>
</feature>
<gene>
    <name evidence="3" type="ORF">GFSPODELE1_LOCUS4002</name>
</gene>
<keyword evidence="4" id="KW-1185">Reference proteome</keyword>
<evidence type="ECO:0000313" key="4">
    <source>
        <dbReference type="Proteomes" id="UP001497453"/>
    </source>
</evidence>